<accession>A0AAW5I9P6</accession>
<dbReference type="PROSITE" id="PS51257">
    <property type="entry name" value="PROKAR_LIPOPROTEIN"/>
    <property type="match status" value="1"/>
</dbReference>
<proteinExistence type="predicted"/>
<dbReference type="RefSeq" id="WP_181975238.1">
    <property type="nucleotide sequence ID" value="NZ_CP042464.1"/>
</dbReference>
<dbReference type="AlphaFoldDB" id="A0AAW5I9P6"/>
<evidence type="ECO:0000313" key="3">
    <source>
        <dbReference type="Proteomes" id="UP001205506"/>
    </source>
</evidence>
<evidence type="ECO:0000313" key="2">
    <source>
        <dbReference type="EMBL" id="MCP9547966.1"/>
    </source>
</evidence>
<evidence type="ECO:0000259" key="1">
    <source>
        <dbReference type="Pfam" id="PF13201"/>
    </source>
</evidence>
<reference evidence="2" key="1">
    <citation type="submission" date="2022-07" db="EMBL/GenBank/DDBJ databases">
        <title>Prevotella copri.</title>
        <authorList>
            <person name="Yang C."/>
        </authorList>
    </citation>
    <scope>NUCLEOTIDE SEQUENCE</scope>
    <source>
        <strain evidence="2">HF1805</strain>
    </source>
</reference>
<gene>
    <name evidence="2" type="ORF">NNC68_00530</name>
</gene>
<dbReference type="Gene3D" id="2.60.120.890">
    <property type="entry name" value="BT2081, beta-jelly-roll domain"/>
    <property type="match status" value="1"/>
</dbReference>
<dbReference type="Proteomes" id="UP001205506">
    <property type="component" value="Unassembled WGS sequence"/>
</dbReference>
<name>A0AAW5I9P6_9BACT</name>
<organism evidence="2 3">
    <name type="scientific">Segatella copri</name>
    <dbReference type="NCBI Taxonomy" id="165179"/>
    <lineage>
        <taxon>Bacteria</taxon>
        <taxon>Pseudomonadati</taxon>
        <taxon>Bacteroidota</taxon>
        <taxon>Bacteroidia</taxon>
        <taxon>Bacteroidales</taxon>
        <taxon>Prevotellaceae</taxon>
        <taxon>Segatella</taxon>
    </lineage>
</organism>
<feature type="domain" description="Putative carbohydrate metabolism" evidence="1">
    <location>
        <begin position="138"/>
        <end position="381"/>
    </location>
</feature>
<dbReference type="Pfam" id="PF13201">
    <property type="entry name" value="PCMD"/>
    <property type="match status" value="1"/>
</dbReference>
<dbReference type="Gene3D" id="2.60.40.2340">
    <property type="match status" value="1"/>
</dbReference>
<dbReference type="InterPro" id="IPR025112">
    <property type="entry name" value="PCMD"/>
</dbReference>
<comment type="caution">
    <text evidence="2">The sequence shown here is derived from an EMBL/GenBank/DDBJ whole genome shotgun (WGS) entry which is preliminary data.</text>
</comment>
<dbReference type="InterPro" id="IPR038653">
    <property type="entry name" value="Put_CMD_sf"/>
</dbReference>
<protein>
    <submittedName>
        <fullName evidence="2">PCMD domain-containing protein</fullName>
    </submittedName>
</protein>
<dbReference type="EMBL" id="JANDWU010000001">
    <property type="protein sequence ID" value="MCP9547966.1"/>
    <property type="molecule type" value="Genomic_DNA"/>
</dbReference>
<sequence length="386" mass="43169">MKQSRFIVAALSMSCITTLSSCFKEEPLNAECDIEQAFVATNGQWENCFLNATDTLKNVMSTDQEISFLVKRGTDLSHFAPKFNLTPGATLSPANGSEQDFTNGPVIYTVTSEDGSWKRQYKVRFTFPPIIYEEMKYDFENYFLNENKPIHRYYVWSDKNDDGTLANNWATGNPGFNMSKGSAKPDEYPTVPVKEGYDGACVKLTTCDTGSFGSMAKMPIAAGNLFIGKFDATQALKDAMKATQFGVPVSFKPTRFSGYYKYKRGDVFTNRQKKVVEGKKDYGTIYAVFYDNHDEEGNSVVLYGDNVQTSPQVVALAIVPDIDDTPEWTHFDIDFIYKKEVDAQKLKNMGYSMAIVSSSSVEGASFMGAIGSTLWVDKFRITCEKE</sequence>